<dbReference type="EMBL" id="CP001331">
    <property type="protein sequence ID" value="ACO66954.1"/>
    <property type="molecule type" value="Genomic_DNA"/>
</dbReference>
<dbReference type="InterPro" id="IPR053334">
    <property type="entry name" value="Chloroplast_Sensor_Kinase"/>
</dbReference>
<feature type="region of interest" description="Disordered" evidence="1">
    <location>
        <begin position="132"/>
        <end position="152"/>
    </location>
</feature>
<dbReference type="RefSeq" id="XP_002505696.1">
    <property type="nucleotide sequence ID" value="XM_002505650.1"/>
</dbReference>
<dbReference type="InParanoid" id="C1EG36"/>
<feature type="compositionally biased region" description="Low complexity" evidence="1">
    <location>
        <begin position="179"/>
        <end position="189"/>
    </location>
</feature>
<feature type="region of interest" description="Disordered" evidence="1">
    <location>
        <begin position="675"/>
        <end position="695"/>
    </location>
</feature>
<dbReference type="Proteomes" id="UP000002009">
    <property type="component" value="Chromosome 13"/>
</dbReference>
<accession>C1EG36</accession>
<feature type="region of interest" description="Disordered" evidence="1">
    <location>
        <begin position="1"/>
        <end position="54"/>
    </location>
</feature>
<feature type="region of interest" description="Disordered" evidence="1">
    <location>
        <begin position="175"/>
        <end position="212"/>
    </location>
</feature>
<dbReference type="STRING" id="296587.C1EG36"/>
<protein>
    <submittedName>
        <fullName evidence="2">Uncharacterized protein</fullName>
    </submittedName>
</protein>
<evidence type="ECO:0000313" key="2">
    <source>
        <dbReference type="EMBL" id="ACO66954.1"/>
    </source>
</evidence>
<sequence>MSASRLMSAAVLGTSRTTPRGSCGRMAGGLTSTAARRRAPSRAPSRNLLHASAGTSVDFDSGATKASGEGSDEVETSALSIIDSTDDVFQEFCDAQVELVGRALGRGARCMLYLRSASADGDALQLAEVASFPRSSRSSSGNDGAGPAGAWEVGGALRESDDFGAAATSFVELAGNEASTSGRGSSGSPRGSGTGGPGQAITLSGSIDDSDGQSTAAEALLVKQRVFALPSANALVVPLSRDDTLVGLLVGEMPEGRVSSRVRKERVKAASGGDVEVEVLSAASAHTGEGEEKEKEAAADTAAQFGDRRQAALTAAAKSIVAAWTMHRRANYATAAAVQQDRRVAGFAYAAKEPLTVLRTLGGMLSSHLKPDTPSRDMADAIVAQGDVLVSLSEALESALYPRDVIEELTAGAIGPEGERASQGPRSLPAAAAAATATRRQLPSPDAAAHAEAEETLVSRGGALKLGAHQVDGSTATSKAIALGETPTCDLTPIVAGLLASGEVIAAPSGVTMTATFPPPPLRAVAAVDPRDARELLALVIDAALVAAPRGAEVDVVVSANGGSRGGVAIAASVRSSQSGSGLAATTGSRSAVDVPAGALAKAAGGGGGGPLEAASYVGAGTSSASPSEWGSLKETQSLKIARSLVEGAGGIFHVLPALPPMVGRIELWLPAAEAEPTRNEAAEEEEEDDDAVDV</sequence>
<dbReference type="PANTHER" id="PTHR48206:SF1">
    <property type="entry name" value="CHLOROPLAST SENSOR KINASE, CHLOROPLASTIC"/>
    <property type="match status" value="1"/>
</dbReference>
<dbReference type="AlphaFoldDB" id="C1EG36"/>
<dbReference type="OMA" id="DTPSRDM"/>
<feature type="compositionally biased region" description="Acidic residues" evidence="1">
    <location>
        <begin position="683"/>
        <end position="695"/>
    </location>
</feature>
<feature type="compositionally biased region" description="Polar residues" evidence="1">
    <location>
        <begin position="201"/>
        <end position="212"/>
    </location>
</feature>
<dbReference type="KEGG" id="mis:MICPUN_63498"/>
<feature type="region of interest" description="Disordered" evidence="1">
    <location>
        <begin position="416"/>
        <end position="449"/>
    </location>
</feature>
<dbReference type="eggNOG" id="ENOG502TA8R">
    <property type="taxonomic scope" value="Eukaryota"/>
</dbReference>
<proteinExistence type="predicted"/>
<evidence type="ECO:0000313" key="3">
    <source>
        <dbReference type="Proteomes" id="UP000002009"/>
    </source>
</evidence>
<organism evidence="2 3">
    <name type="scientific">Micromonas commoda (strain RCC299 / NOUM17 / CCMP2709)</name>
    <name type="common">Picoplanktonic green alga</name>
    <dbReference type="NCBI Taxonomy" id="296587"/>
    <lineage>
        <taxon>Eukaryota</taxon>
        <taxon>Viridiplantae</taxon>
        <taxon>Chlorophyta</taxon>
        <taxon>Mamiellophyceae</taxon>
        <taxon>Mamiellales</taxon>
        <taxon>Mamiellaceae</taxon>
        <taxon>Micromonas</taxon>
    </lineage>
</organism>
<evidence type="ECO:0000256" key="1">
    <source>
        <dbReference type="SAM" id="MobiDB-lite"/>
    </source>
</evidence>
<keyword evidence="3" id="KW-1185">Reference proteome</keyword>
<reference evidence="2 3" key="1">
    <citation type="journal article" date="2009" name="Science">
        <title>Green evolution and dynamic adaptations revealed by genomes of the marine picoeukaryotes Micromonas.</title>
        <authorList>
            <person name="Worden A.Z."/>
            <person name="Lee J.H."/>
            <person name="Mock T."/>
            <person name="Rouze P."/>
            <person name="Simmons M.P."/>
            <person name="Aerts A.L."/>
            <person name="Allen A.E."/>
            <person name="Cuvelier M.L."/>
            <person name="Derelle E."/>
            <person name="Everett M.V."/>
            <person name="Foulon E."/>
            <person name="Grimwood J."/>
            <person name="Gundlach H."/>
            <person name="Henrissat B."/>
            <person name="Napoli C."/>
            <person name="McDonald S.M."/>
            <person name="Parker M.S."/>
            <person name="Rombauts S."/>
            <person name="Salamov A."/>
            <person name="Von Dassow P."/>
            <person name="Badger J.H."/>
            <person name="Coutinho P.M."/>
            <person name="Demir E."/>
            <person name="Dubchak I."/>
            <person name="Gentemann C."/>
            <person name="Eikrem W."/>
            <person name="Gready J.E."/>
            <person name="John U."/>
            <person name="Lanier W."/>
            <person name="Lindquist E.A."/>
            <person name="Lucas S."/>
            <person name="Mayer K.F."/>
            <person name="Moreau H."/>
            <person name="Not F."/>
            <person name="Otillar R."/>
            <person name="Panaud O."/>
            <person name="Pangilinan J."/>
            <person name="Paulsen I."/>
            <person name="Piegu B."/>
            <person name="Poliakov A."/>
            <person name="Robbens S."/>
            <person name="Schmutz J."/>
            <person name="Toulza E."/>
            <person name="Wyss T."/>
            <person name="Zelensky A."/>
            <person name="Zhou K."/>
            <person name="Armbrust E.V."/>
            <person name="Bhattacharya D."/>
            <person name="Goodenough U.W."/>
            <person name="Van de Peer Y."/>
            <person name="Grigoriev I.V."/>
        </authorList>
    </citation>
    <scope>NUCLEOTIDE SEQUENCE [LARGE SCALE GENOMIC DNA]</scope>
    <source>
        <strain evidence="3">RCC299 / NOUM17</strain>
    </source>
</reference>
<gene>
    <name evidence="2" type="ORF">MICPUN_63498</name>
</gene>
<name>C1EG36_MICCC</name>
<dbReference type="PANTHER" id="PTHR48206">
    <property type="entry name" value="CHLOROPLAST SENSOR KINASE, CHLOROPLASTIC"/>
    <property type="match status" value="1"/>
</dbReference>
<dbReference type="OrthoDB" id="498932at2759"/>
<dbReference type="GeneID" id="8248381"/>